<name>A0A9P0HMD4_NEZVI</name>
<evidence type="ECO:0000313" key="8">
    <source>
        <dbReference type="Proteomes" id="UP001152798"/>
    </source>
</evidence>
<evidence type="ECO:0008006" key="9">
    <source>
        <dbReference type="Google" id="ProtNLM"/>
    </source>
</evidence>
<keyword evidence="5 6" id="KW-0472">Membrane</keyword>
<comment type="subcellular location">
    <subcellularLocation>
        <location evidence="1">Membrane</location>
        <topology evidence="1">Multi-pass membrane protein</topology>
    </subcellularLocation>
</comment>
<organism evidence="7 8">
    <name type="scientific">Nezara viridula</name>
    <name type="common">Southern green stink bug</name>
    <name type="synonym">Cimex viridulus</name>
    <dbReference type="NCBI Taxonomy" id="85310"/>
    <lineage>
        <taxon>Eukaryota</taxon>
        <taxon>Metazoa</taxon>
        <taxon>Ecdysozoa</taxon>
        <taxon>Arthropoda</taxon>
        <taxon>Hexapoda</taxon>
        <taxon>Insecta</taxon>
        <taxon>Pterygota</taxon>
        <taxon>Neoptera</taxon>
        <taxon>Paraneoptera</taxon>
        <taxon>Hemiptera</taxon>
        <taxon>Heteroptera</taxon>
        <taxon>Panheteroptera</taxon>
        <taxon>Pentatomomorpha</taxon>
        <taxon>Pentatomoidea</taxon>
        <taxon>Pentatomidae</taxon>
        <taxon>Pentatominae</taxon>
        <taxon>Nezara</taxon>
    </lineage>
</organism>
<evidence type="ECO:0000256" key="1">
    <source>
        <dbReference type="ARBA" id="ARBA00004141"/>
    </source>
</evidence>
<feature type="transmembrane region" description="Helical" evidence="6">
    <location>
        <begin position="132"/>
        <end position="151"/>
    </location>
</feature>
<dbReference type="CDD" id="cd15904">
    <property type="entry name" value="TSPO_MBR"/>
    <property type="match status" value="1"/>
</dbReference>
<dbReference type="FunFam" id="1.20.1260.100:FF:000001">
    <property type="entry name" value="translocator protein 2"/>
    <property type="match status" value="1"/>
</dbReference>
<comment type="similarity">
    <text evidence="2">Belongs to the TspO/BZRP family.</text>
</comment>
<keyword evidence="3 6" id="KW-0812">Transmembrane</keyword>
<feature type="transmembrane region" description="Helical" evidence="6">
    <location>
        <begin position="79"/>
        <end position="101"/>
    </location>
</feature>
<dbReference type="Proteomes" id="UP001152798">
    <property type="component" value="Chromosome 6"/>
</dbReference>
<dbReference type="PIRSF" id="PIRSF005859">
    <property type="entry name" value="PBR"/>
    <property type="match status" value="1"/>
</dbReference>
<feature type="transmembrane region" description="Helical" evidence="6">
    <location>
        <begin position="46"/>
        <end position="67"/>
    </location>
</feature>
<evidence type="ECO:0000256" key="6">
    <source>
        <dbReference type="SAM" id="Phobius"/>
    </source>
</evidence>
<dbReference type="GO" id="GO:0033013">
    <property type="term" value="P:tetrapyrrole metabolic process"/>
    <property type="evidence" value="ECO:0007669"/>
    <property type="project" value="UniProtKB-ARBA"/>
</dbReference>
<gene>
    <name evidence="7" type="ORF">NEZAVI_LOCUS13040</name>
</gene>
<feature type="transmembrane region" description="Helical" evidence="6">
    <location>
        <begin position="5"/>
        <end position="26"/>
    </location>
</feature>
<dbReference type="GO" id="GO:0005741">
    <property type="term" value="C:mitochondrial outer membrane"/>
    <property type="evidence" value="ECO:0007669"/>
    <property type="project" value="TreeGrafter"/>
</dbReference>
<keyword evidence="8" id="KW-1185">Reference proteome</keyword>
<dbReference type="AlphaFoldDB" id="A0A9P0HMD4"/>
<dbReference type="PANTHER" id="PTHR10057">
    <property type="entry name" value="PERIPHERAL-TYPE BENZODIAZEPINE RECEPTOR"/>
    <property type="match status" value="1"/>
</dbReference>
<protein>
    <recommendedName>
        <fullName evidence="9">Translocator protein</fullName>
    </recommendedName>
</protein>
<reference evidence="7" key="1">
    <citation type="submission" date="2022-01" db="EMBL/GenBank/DDBJ databases">
        <authorList>
            <person name="King R."/>
        </authorList>
    </citation>
    <scope>NUCLEOTIDE SEQUENCE</scope>
</reference>
<dbReference type="InterPro" id="IPR038330">
    <property type="entry name" value="TspO/MBR-related_sf"/>
</dbReference>
<evidence type="ECO:0000256" key="4">
    <source>
        <dbReference type="ARBA" id="ARBA00022989"/>
    </source>
</evidence>
<dbReference type="InterPro" id="IPR004307">
    <property type="entry name" value="TspO_MBR"/>
</dbReference>
<evidence type="ECO:0000313" key="7">
    <source>
        <dbReference type="EMBL" id="CAH1404671.1"/>
    </source>
</evidence>
<evidence type="ECO:0000256" key="2">
    <source>
        <dbReference type="ARBA" id="ARBA00007524"/>
    </source>
</evidence>
<accession>A0A9P0HMD4</accession>
<dbReference type="OrthoDB" id="8841220at2759"/>
<sequence length="167" mass="18186">MRSDLLPMIGAIALPHLGGIVGARFYPATTPWYDGLKKSRLVPPNWVFPIAWTSLYTGMGYASYLVWKSGGGLAGDARIPLLLYGSQLLLNWAWTPIFFGAHNVKGSLIDMALLVPTAASCALAFNKINSTAGLIMAPYVVWLLFASYLNLRILQLNGDDKDAKAKK</sequence>
<evidence type="ECO:0000256" key="5">
    <source>
        <dbReference type="ARBA" id="ARBA00023136"/>
    </source>
</evidence>
<evidence type="ECO:0000256" key="3">
    <source>
        <dbReference type="ARBA" id="ARBA00022692"/>
    </source>
</evidence>
<proteinExistence type="inferred from homology"/>
<keyword evidence="4 6" id="KW-1133">Transmembrane helix</keyword>
<dbReference type="PANTHER" id="PTHR10057:SF0">
    <property type="entry name" value="TRANSLOCATOR PROTEIN"/>
    <property type="match status" value="1"/>
</dbReference>
<dbReference type="Pfam" id="PF03073">
    <property type="entry name" value="TspO_MBR"/>
    <property type="match status" value="1"/>
</dbReference>
<dbReference type="Gene3D" id="1.20.1260.100">
    <property type="entry name" value="TspO/MBR protein"/>
    <property type="match status" value="1"/>
</dbReference>
<dbReference type="EMBL" id="OV725082">
    <property type="protein sequence ID" value="CAH1404671.1"/>
    <property type="molecule type" value="Genomic_DNA"/>
</dbReference>